<name>A0A0E9WSZ4_ANGAN</name>
<sequence>MKSTIKHAEDVLDYSITLATKCNGKSKPFISLSCSLSLVSKVKNNFRKGIGKGHFFAHQHCCP</sequence>
<dbReference type="AlphaFoldDB" id="A0A0E9WSZ4"/>
<reference evidence="1" key="2">
    <citation type="journal article" date="2015" name="Fish Shellfish Immunol.">
        <title>Early steps in the European eel (Anguilla anguilla)-Vibrio vulnificus interaction in the gills: Role of the RtxA13 toxin.</title>
        <authorList>
            <person name="Callol A."/>
            <person name="Pajuelo D."/>
            <person name="Ebbesson L."/>
            <person name="Teles M."/>
            <person name="MacKenzie S."/>
            <person name="Amaro C."/>
        </authorList>
    </citation>
    <scope>NUCLEOTIDE SEQUENCE</scope>
</reference>
<dbReference type="EMBL" id="GBXM01015907">
    <property type="protein sequence ID" value="JAH92670.1"/>
    <property type="molecule type" value="Transcribed_RNA"/>
</dbReference>
<accession>A0A0E9WSZ4</accession>
<proteinExistence type="predicted"/>
<protein>
    <submittedName>
        <fullName evidence="1">Uncharacterized protein</fullName>
    </submittedName>
</protein>
<organism evidence="1">
    <name type="scientific">Anguilla anguilla</name>
    <name type="common">European freshwater eel</name>
    <name type="synonym">Muraena anguilla</name>
    <dbReference type="NCBI Taxonomy" id="7936"/>
    <lineage>
        <taxon>Eukaryota</taxon>
        <taxon>Metazoa</taxon>
        <taxon>Chordata</taxon>
        <taxon>Craniata</taxon>
        <taxon>Vertebrata</taxon>
        <taxon>Euteleostomi</taxon>
        <taxon>Actinopterygii</taxon>
        <taxon>Neopterygii</taxon>
        <taxon>Teleostei</taxon>
        <taxon>Anguilliformes</taxon>
        <taxon>Anguillidae</taxon>
        <taxon>Anguilla</taxon>
    </lineage>
</organism>
<reference evidence="1" key="1">
    <citation type="submission" date="2014-11" db="EMBL/GenBank/DDBJ databases">
        <authorList>
            <person name="Amaro Gonzalez C."/>
        </authorList>
    </citation>
    <scope>NUCLEOTIDE SEQUENCE</scope>
</reference>
<evidence type="ECO:0000313" key="1">
    <source>
        <dbReference type="EMBL" id="JAH92670.1"/>
    </source>
</evidence>